<dbReference type="SUPFAM" id="SSF52172">
    <property type="entry name" value="CheY-like"/>
    <property type="match status" value="1"/>
</dbReference>
<dbReference type="InterPro" id="IPR001789">
    <property type="entry name" value="Sig_transdc_resp-reg_receiver"/>
</dbReference>
<dbReference type="RefSeq" id="WP_131449192.1">
    <property type="nucleotide sequence ID" value="NZ_SJZB01000053.1"/>
</dbReference>
<feature type="modified residue" description="4-aspartylphosphate" evidence="1">
    <location>
        <position position="58"/>
    </location>
</feature>
<gene>
    <name evidence="4" type="ORF">EZJ19_15490</name>
</gene>
<sequence>MPDALKILVISQSKRRLDDLLATLAHDLPQHHFVGRLDRAIDLPRWVEQLRPDTIIMDIDSPSRDTLEQVCAMSESTPRPIVMLSQDPSSEAMRSAISAGIAAYAVSGIEAQRLQPLLQLAQMRFEAWQAMHQDMLRARQELQEHKLIEKAKRHLMKTEKLGEEAAYQALRREAMAHRVRIADVARMLMATLAG</sequence>
<dbReference type="SMART" id="SM01012">
    <property type="entry name" value="ANTAR"/>
    <property type="match status" value="1"/>
</dbReference>
<evidence type="ECO:0000313" key="5">
    <source>
        <dbReference type="Proteomes" id="UP000295443"/>
    </source>
</evidence>
<organism evidence="4 5">
    <name type="scientific">Parasulfuritortus cantonensis</name>
    <dbReference type="NCBI Taxonomy" id="2528202"/>
    <lineage>
        <taxon>Bacteria</taxon>
        <taxon>Pseudomonadati</taxon>
        <taxon>Pseudomonadota</taxon>
        <taxon>Betaproteobacteria</taxon>
        <taxon>Nitrosomonadales</taxon>
        <taxon>Thiobacillaceae</taxon>
        <taxon>Parasulfuritortus</taxon>
    </lineage>
</organism>
<feature type="domain" description="Response regulatory" evidence="2">
    <location>
        <begin position="6"/>
        <end position="122"/>
    </location>
</feature>
<dbReference type="Pfam" id="PF03861">
    <property type="entry name" value="ANTAR"/>
    <property type="match status" value="1"/>
</dbReference>
<dbReference type="GO" id="GO:0000160">
    <property type="term" value="P:phosphorelay signal transduction system"/>
    <property type="evidence" value="ECO:0007669"/>
    <property type="project" value="InterPro"/>
</dbReference>
<feature type="domain" description="ANTAR" evidence="3">
    <location>
        <begin position="128"/>
        <end position="189"/>
    </location>
</feature>
<dbReference type="Gene3D" id="1.10.10.10">
    <property type="entry name" value="Winged helix-like DNA-binding domain superfamily/Winged helix DNA-binding domain"/>
    <property type="match status" value="1"/>
</dbReference>
<comment type="caution">
    <text evidence="4">The sequence shown here is derived from an EMBL/GenBank/DDBJ whole genome shotgun (WGS) entry which is preliminary data.</text>
</comment>
<evidence type="ECO:0000259" key="2">
    <source>
        <dbReference type="PROSITE" id="PS50110"/>
    </source>
</evidence>
<dbReference type="AlphaFoldDB" id="A0A4R1B0R2"/>
<dbReference type="InterPro" id="IPR008327">
    <property type="entry name" value="Sig_transdc_resp-reg_antiterm"/>
</dbReference>
<dbReference type="Proteomes" id="UP000295443">
    <property type="component" value="Unassembled WGS sequence"/>
</dbReference>
<protein>
    <submittedName>
        <fullName evidence="4">ANTAR domain-containing protein</fullName>
    </submittedName>
</protein>
<evidence type="ECO:0000259" key="3">
    <source>
        <dbReference type="PROSITE" id="PS50921"/>
    </source>
</evidence>
<dbReference type="InterPro" id="IPR011006">
    <property type="entry name" value="CheY-like_superfamily"/>
</dbReference>
<keyword evidence="5" id="KW-1185">Reference proteome</keyword>
<evidence type="ECO:0000256" key="1">
    <source>
        <dbReference type="PROSITE-ProRule" id="PRU00169"/>
    </source>
</evidence>
<accession>A0A4R1B0R2</accession>
<proteinExistence type="predicted"/>
<dbReference type="PIRSF" id="PIRSF036382">
    <property type="entry name" value="RR_antiterm"/>
    <property type="match status" value="1"/>
</dbReference>
<dbReference type="EMBL" id="SJZB01000053">
    <property type="protein sequence ID" value="TCJ11554.1"/>
    <property type="molecule type" value="Genomic_DNA"/>
</dbReference>
<name>A0A4R1B0R2_9PROT</name>
<dbReference type="PROSITE" id="PS50921">
    <property type="entry name" value="ANTAR"/>
    <property type="match status" value="1"/>
</dbReference>
<dbReference type="InterPro" id="IPR005561">
    <property type="entry name" value="ANTAR"/>
</dbReference>
<evidence type="ECO:0000313" key="4">
    <source>
        <dbReference type="EMBL" id="TCJ11554.1"/>
    </source>
</evidence>
<dbReference type="PROSITE" id="PS50110">
    <property type="entry name" value="RESPONSE_REGULATORY"/>
    <property type="match status" value="1"/>
</dbReference>
<dbReference type="GO" id="GO:0003723">
    <property type="term" value="F:RNA binding"/>
    <property type="evidence" value="ECO:0007669"/>
    <property type="project" value="InterPro"/>
</dbReference>
<dbReference type="InterPro" id="IPR036388">
    <property type="entry name" value="WH-like_DNA-bd_sf"/>
</dbReference>
<keyword evidence="1" id="KW-0597">Phosphoprotein</keyword>
<dbReference type="OrthoDB" id="9782798at2"/>
<reference evidence="4 5" key="1">
    <citation type="submission" date="2019-03" db="EMBL/GenBank/DDBJ databases">
        <title>Genome sequence of Thiobacillaceae bacterium LSR1, a sulfur-oxidizing bacterium isolated from freshwater sediment.</title>
        <authorList>
            <person name="Li S."/>
        </authorList>
    </citation>
    <scope>NUCLEOTIDE SEQUENCE [LARGE SCALE GENOMIC DNA]</scope>
    <source>
        <strain evidence="4 5">LSR1</strain>
    </source>
</reference>
<dbReference type="Gene3D" id="3.40.50.2300">
    <property type="match status" value="1"/>
</dbReference>